<sequence length="75" mass="8781">MKKEPIYLSLPPRSKVIVTFYSDKGLSYRALRNMTELHQQQYISCYPNYHKYEINIKSSSGTHKIYTIHANEAKG</sequence>
<dbReference type="Proteomes" id="UP000225910">
    <property type="component" value="Unassembled WGS sequence"/>
</dbReference>
<gene>
    <name evidence="1" type="ORF">COK81_16800</name>
</gene>
<evidence type="ECO:0000313" key="1">
    <source>
        <dbReference type="EMBL" id="PFT90182.1"/>
    </source>
</evidence>
<name>A0A9X7AZE0_BACTU</name>
<protein>
    <submittedName>
        <fullName evidence="1">Uncharacterized protein</fullName>
    </submittedName>
</protein>
<reference evidence="1 2" key="1">
    <citation type="submission" date="2017-09" db="EMBL/GenBank/DDBJ databases">
        <title>Large-scale bioinformatics analysis of Bacillus genomes uncovers conserved roles of natural products in bacterial physiology.</title>
        <authorList>
            <consortium name="Agbiome Team Llc"/>
            <person name="Bleich R.M."/>
            <person name="Grubbs K.J."/>
            <person name="Santa Maria K.C."/>
            <person name="Allen S.E."/>
            <person name="Farag S."/>
            <person name="Shank E.A."/>
            <person name="Bowers A."/>
        </authorList>
    </citation>
    <scope>NUCLEOTIDE SEQUENCE [LARGE SCALE GENOMIC DNA]</scope>
    <source>
        <strain evidence="1 2">AFS064137</strain>
    </source>
</reference>
<dbReference type="Gene3D" id="2.60.40.3750">
    <property type="match status" value="1"/>
</dbReference>
<proteinExistence type="predicted"/>
<organism evidence="1 2">
    <name type="scientific">Bacillus thuringiensis</name>
    <dbReference type="NCBI Taxonomy" id="1428"/>
    <lineage>
        <taxon>Bacteria</taxon>
        <taxon>Bacillati</taxon>
        <taxon>Bacillota</taxon>
        <taxon>Bacilli</taxon>
        <taxon>Bacillales</taxon>
        <taxon>Bacillaceae</taxon>
        <taxon>Bacillus</taxon>
        <taxon>Bacillus cereus group</taxon>
    </lineage>
</organism>
<evidence type="ECO:0000313" key="2">
    <source>
        <dbReference type="Proteomes" id="UP000225910"/>
    </source>
</evidence>
<accession>A0A9X7AZE0</accession>
<dbReference type="EMBL" id="NVCU01000139">
    <property type="protein sequence ID" value="PFT90182.1"/>
    <property type="molecule type" value="Genomic_DNA"/>
</dbReference>
<dbReference type="RefSeq" id="WP_098679173.1">
    <property type="nucleotide sequence ID" value="NZ_JBMEQG010000055.1"/>
</dbReference>
<dbReference type="AlphaFoldDB" id="A0A9X7AZE0"/>
<comment type="caution">
    <text evidence="1">The sequence shown here is derived from an EMBL/GenBank/DDBJ whole genome shotgun (WGS) entry which is preliminary data.</text>
</comment>